<dbReference type="CDD" id="cd05233">
    <property type="entry name" value="SDR_c"/>
    <property type="match status" value="1"/>
</dbReference>
<dbReference type="Gene3D" id="3.40.50.720">
    <property type="entry name" value="NAD(P)-binding Rossmann-like Domain"/>
    <property type="match status" value="1"/>
</dbReference>
<dbReference type="EMBL" id="FQUP01000005">
    <property type="protein sequence ID" value="SHG52660.1"/>
    <property type="molecule type" value="Genomic_DNA"/>
</dbReference>
<dbReference type="FunFam" id="3.40.50.720:FF:000084">
    <property type="entry name" value="Short-chain dehydrogenase reductase"/>
    <property type="match status" value="1"/>
</dbReference>
<dbReference type="InterPro" id="IPR002347">
    <property type="entry name" value="SDR_fam"/>
</dbReference>
<dbReference type="Pfam" id="PF13561">
    <property type="entry name" value="adh_short_C2"/>
    <property type="match status" value="1"/>
</dbReference>
<dbReference type="STRING" id="1122133.SAMN02745157_4406"/>
<evidence type="ECO:0000256" key="2">
    <source>
        <dbReference type="ARBA" id="ARBA00023002"/>
    </source>
</evidence>
<dbReference type="OrthoDB" id="9804774at2"/>
<keyword evidence="4" id="KW-1185">Reference proteome</keyword>
<protein>
    <submittedName>
        <fullName evidence="3">NAD(P)-dependent dehydrogenase, short-chain alcohol dehydrogenase family</fullName>
    </submittedName>
</protein>
<dbReference type="GO" id="GO:0016491">
    <property type="term" value="F:oxidoreductase activity"/>
    <property type="evidence" value="ECO:0007669"/>
    <property type="project" value="UniProtKB-KW"/>
</dbReference>
<dbReference type="RefSeq" id="WP_073057484.1">
    <property type="nucleotide sequence ID" value="NZ_FQUP01000005.1"/>
</dbReference>
<dbReference type="PANTHER" id="PTHR24321">
    <property type="entry name" value="DEHYDROGENASES, SHORT CHAIN"/>
    <property type="match status" value="1"/>
</dbReference>
<dbReference type="SUPFAM" id="SSF51735">
    <property type="entry name" value="NAD(P)-binding Rossmann-fold domains"/>
    <property type="match status" value="1"/>
</dbReference>
<dbReference type="InterPro" id="IPR036291">
    <property type="entry name" value="NAD(P)-bd_dom_sf"/>
</dbReference>
<gene>
    <name evidence="3" type="ORF">SAMN02745157_4406</name>
</gene>
<dbReference type="Proteomes" id="UP000184485">
    <property type="component" value="Unassembled WGS sequence"/>
</dbReference>
<proteinExistence type="inferred from homology"/>
<reference evidence="3 4" key="1">
    <citation type="submission" date="2016-11" db="EMBL/GenBank/DDBJ databases">
        <authorList>
            <person name="Jaros S."/>
            <person name="Januszkiewicz K."/>
            <person name="Wedrychowicz H."/>
        </authorList>
    </citation>
    <scope>NUCLEOTIDE SEQUENCE [LARGE SCALE GENOMIC DNA]</scope>
    <source>
        <strain evidence="3 4">DSM 19436</strain>
    </source>
</reference>
<sequence length="255" mass="26305">MRLDGKNALIVGAGSGIGAATARLFIELGARCVLMGPVLEPLQQVGERTKSPISCGDASRAPDMEAALALLHTHHGKADILVNAAGGGGNAALLDLSDEDWGKALTTNLETARIASRCLMPDLIEGKGAIVLVASLAGLRAVSGATGYIAAKHALLGLMKAMAADYGPKGVRVNAVCPGLVQTEMADQVMDHFAGEHGLTRAAMYDRATSGYPLRRPGQPDEIARVIAFLSSEWASFVTGEAVVVDGGGSMVDVF</sequence>
<organism evidence="3 4">
    <name type="scientific">Kaistia soli DSM 19436</name>
    <dbReference type="NCBI Taxonomy" id="1122133"/>
    <lineage>
        <taxon>Bacteria</taxon>
        <taxon>Pseudomonadati</taxon>
        <taxon>Pseudomonadota</taxon>
        <taxon>Alphaproteobacteria</taxon>
        <taxon>Hyphomicrobiales</taxon>
        <taxon>Kaistiaceae</taxon>
        <taxon>Kaistia</taxon>
    </lineage>
</organism>
<evidence type="ECO:0000313" key="3">
    <source>
        <dbReference type="EMBL" id="SHG52660.1"/>
    </source>
</evidence>
<keyword evidence="2" id="KW-0560">Oxidoreductase</keyword>
<evidence type="ECO:0000313" key="4">
    <source>
        <dbReference type="Proteomes" id="UP000184485"/>
    </source>
</evidence>
<dbReference type="PANTHER" id="PTHR24321:SF8">
    <property type="entry name" value="ESTRADIOL 17-BETA-DEHYDROGENASE 8-RELATED"/>
    <property type="match status" value="1"/>
</dbReference>
<dbReference type="PRINTS" id="PR00080">
    <property type="entry name" value="SDRFAMILY"/>
</dbReference>
<name>A0A1M5KJ55_9HYPH</name>
<dbReference type="AlphaFoldDB" id="A0A1M5KJ55"/>
<comment type="similarity">
    <text evidence="1">Belongs to the short-chain dehydrogenases/reductases (SDR) family.</text>
</comment>
<accession>A0A1M5KJ55</accession>
<dbReference type="PRINTS" id="PR00081">
    <property type="entry name" value="GDHRDH"/>
</dbReference>
<evidence type="ECO:0000256" key="1">
    <source>
        <dbReference type="ARBA" id="ARBA00006484"/>
    </source>
</evidence>